<proteinExistence type="predicted"/>
<organism evidence="1 2">
    <name type="scientific">Candidatus Adlerbacteria bacterium GW2011_GWA1_54_10</name>
    <dbReference type="NCBI Taxonomy" id="1618605"/>
    <lineage>
        <taxon>Bacteria</taxon>
        <taxon>Candidatus Adleribacteriota</taxon>
    </lineage>
</organism>
<gene>
    <name evidence="1" type="ORF">UY83_C0003G0049</name>
</gene>
<comment type="caution">
    <text evidence="1">The sequence shown here is derived from an EMBL/GenBank/DDBJ whole genome shotgun (WGS) entry which is preliminary data.</text>
</comment>
<protein>
    <recommendedName>
        <fullName evidence="3">Toxin-antitoxin system, antitoxin component, ribbon-helix-helix domain protein</fullName>
    </recommendedName>
</protein>
<sequence>MATAKTRINISVKKDTERMLKALAKRDQKPLASKVVDLVEEALELEEDRMLSAIADERLKGKVRWIKDSDKIWK</sequence>
<dbReference type="AlphaFoldDB" id="A0A0G1XXY4"/>
<reference evidence="1 2" key="1">
    <citation type="journal article" date="2015" name="Nature">
        <title>rRNA introns, odd ribosomes, and small enigmatic genomes across a large radiation of phyla.</title>
        <authorList>
            <person name="Brown C.T."/>
            <person name="Hug L.A."/>
            <person name="Thomas B.C."/>
            <person name="Sharon I."/>
            <person name="Castelle C.J."/>
            <person name="Singh A."/>
            <person name="Wilkins M.J."/>
            <person name="Williams K.H."/>
            <person name="Banfield J.F."/>
        </authorList>
    </citation>
    <scope>NUCLEOTIDE SEQUENCE [LARGE SCALE GENOMIC DNA]</scope>
</reference>
<evidence type="ECO:0000313" key="2">
    <source>
        <dbReference type="Proteomes" id="UP000034740"/>
    </source>
</evidence>
<evidence type="ECO:0000313" key="1">
    <source>
        <dbReference type="EMBL" id="KKW35765.1"/>
    </source>
</evidence>
<dbReference type="EMBL" id="LCRO01000003">
    <property type="protein sequence ID" value="KKW35765.1"/>
    <property type="molecule type" value="Genomic_DNA"/>
</dbReference>
<dbReference type="Proteomes" id="UP000034740">
    <property type="component" value="Unassembled WGS sequence"/>
</dbReference>
<evidence type="ECO:0008006" key="3">
    <source>
        <dbReference type="Google" id="ProtNLM"/>
    </source>
</evidence>
<accession>A0A0G1XXY4</accession>
<name>A0A0G1XXY4_9BACT</name>